<dbReference type="EMBL" id="LDJR01000058">
    <property type="protein sequence ID" value="OAK67815.1"/>
    <property type="molecule type" value="Genomic_DNA"/>
</dbReference>
<dbReference type="GO" id="GO:0008324">
    <property type="term" value="F:monoatomic cation transmembrane transporter activity"/>
    <property type="evidence" value="ECO:0007669"/>
    <property type="project" value="InterPro"/>
</dbReference>
<organism evidence="8 9">
    <name type="scientific">Lederbergia galactosidilytica</name>
    <dbReference type="NCBI Taxonomy" id="217031"/>
    <lineage>
        <taxon>Bacteria</taxon>
        <taxon>Bacillati</taxon>
        <taxon>Bacillota</taxon>
        <taxon>Bacilli</taxon>
        <taxon>Bacillales</taxon>
        <taxon>Bacillaceae</taxon>
        <taxon>Lederbergia</taxon>
    </lineage>
</organism>
<comment type="caution">
    <text evidence="8">The sequence shown here is derived from an EMBL/GenBank/DDBJ whole genome shotgun (WGS) entry which is preliminary data.</text>
</comment>
<reference evidence="8 9" key="1">
    <citation type="submission" date="2015-05" db="EMBL/GenBank/DDBJ databases">
        <title>Comparison of genome.</title>
        <authorList>
            <person name="Zheng Z."/>
            <person name="Sun M."/>
        </authorList>
    </citation>
    <scope>NUCLEOTIDE SEQUENCE [LARGE SCALE GENOMIC DNA]</scope>
    <source>
        <strain evidence="8 9">G25-74</strain>
    </source>
</reference>
<dbReference type="NCBIfam" id="NF006517">
    <property type="entry name" value="PRK08965.1-1"/>
    <property type="match status" value="1"/>
</dbReference>
<dbReference type="PANTHER" id="PTHR34584:SF1">
    <property type="entry name" value="NA(+)_H(+) ANTIPORTER SUBUNIT E1"/>
    <property type="match status" value="1"/>
</dbReference>
<dbReference type="PIRSF" id="PIRSF019239">
    <property type="entry name" value="MrpE"/>
    <property type="match status" value="1"/>
</dbReference>
<evidence type="ECO:0000256" key="3">
    <source>
        <dbReference type="ARBA" id="ARBA00022449"/>
    </source>
</evidence>
<keyword evidence="6" id="KW-1133">Transmembrane helix</keyword>
<comment type="similarity">
    <text evidence="2">Belongs to the CPA3 antiporters (TC 2.A.63) subunit E family.</text>
</comment>
<dbReference type="InterPro" id="IPR002758">
    <property type="entry name" value="Cation_antiport_E"/>
</dbReference>
<dbReference type="AlphaFoldDB" id="A0A177ZJ29"/>
<dbReference type="OrthoDB" id="9800498at2"/>
<proteinExistence type="inferred from homology"/>
<keyword evidence="5" id="KW-0812">Transmembrane</keyword>
<keyword evidence="9" id="KW-1185">Reference proteome</keyword>
<sequence>MAFQILLNFFMAFLWMFFESSFQLNTFLIGYLLGLLIIFIMRRFFPGRFYLAKVFAIIKLVLIFIRELLLSNIAVLKVVLSPKLSIRPGIFALQTELRSDWEITLLSHLITLTPGTLVVKLSEDNKTLYIHAIDIEEVDDAINSIKQSFEKAIMEVSR</sequence>
<dbReference type="Pfam" id="PF01899">
    <property type="entry name" value="MNHE"/>
    <property type="match status" value="1"/>
</dbReference>
<protein>
    <submittedName>
        <fullName evidence="8">Monovalent cation/H+ antiporter subunit E</fullName>
    </submittedName>
</protein>
<accession>A0A177ZJ29</accession>
<evidence type="ECO:0000313" key="9">
    <source>
        <dbReference type="Proteomes" id="UP000077881"/>
    </source>
</evidence>
<dbReference type="Proteomes" id="UP000077881">
    <property type="component" value="Unassembled WGS sequence"/>
</dbReference>
<evidence type="ECO:0000313" key="8">
    <source>
        <dbReference type="EMBL" id="OAK67815.1"/>
    </source>
</evidence>
<evidence type="ECO:0000256" key="7">
    <source>
        <dbReference type="ARBA" id="ARBA00023136"/>
    </source>
</evidence>
<dbReference type="PATRIC" id="fig|217031.6.peg.3751"/>
<gene>
    <name evidence="8" type="ORF">ABB05_17320</name>
</gene>
<evidence type="ECO:0000256" key="1">
    <source>
        <dbReference type="ARBA" id="ARBA00004651"/>
    </source>
</evidence>
<keyword evidence="7" id="KW-0472">Membrane</keyword>
<dbReference type="STRING" id="217031.ABB05_17320"/>
<dbReference type="PANTHER" id="PTHR34584">
    <property type="entry name" value="NA(+)/H(+) ANTIPORTER SUBUNIT E1"/>
    <property type="match status" value="1"/>
</dbReference>
<evidence type="ECO:0000256" key="2">
    <source>
        <dbReference type="ARBA" id="ARBA00006228"/>
    </source>
</evidence>
<name>A0A177ZJ29_9BACI</name>
<evidence type="ECO:0000256" key="4">
    <source>
        <dbReference type="ARBA" id="ARBA00022475"/>
    </source>
</evidence>
<keyword evidence="3" id="KW-0050">Antiport</keyword>
<evidence type="ECO:0000256" key="5">
    <source>
        <dbReference type="ARBA" id="ARBA00022692"/>
    </source>
</evidence>
<keyword evidence="4" id="KW-1003">Cell membrane</keyword>
<keyword evidence="3" id="KW-0813">Transport</keyword>
<evidence type="ECO:0000256" key="6">
    <source>
        <dbReference type="ARBA" id="ARBA00022989"/>
    </source>
</evidence>
<dbReference type="GO" id="GO:0005886">
    <property type="term" value="C:plasma membrane"/>
    <property type="evidence" value="ECO:0007669"/>
    <property type="project" value="UniProtKB-SubCell"/>
</dbReference>
<comment type="subcellular location">
    <subcellularLocation>
        <location evidence="1">Cell membrane</location>
        <topology evidence="1">Multi-pass membrane protein</topology>
    </subcellularLocation>
</comment>
<dbReference type="RefSeq" id="WP_057984259.1">
    <property type="nucleotide sequence ID" value="NZ_JAGGKH010000001.1"/>
</dbReference>
<dbReference type="NCBIfam" id="NF009292">
    <property type="entry name" value="PRK12651.1-3"/>
    <property type="match status" value="1"/>
</dbReference>
<dbReference type="GO" id="GO:0015297">
    <property type="term" value="F:antiporter activity"/>
    <property type="evidence" value="ECO:0007669"/>
    <property type="project" value="UniProtKB-KW"/>
</dbReference>